<feature type="transmembrane region" description="Helical" evidence="6">
    <location>
        <begin position="134"/>
        <end position="151"/>
    </location>
</feature>
<feature type="transmembrane region" description="Helical" evidence="6">
    <location>
        <begin position="281"/>
        <end position="297"/>
    </location>
</feature>
<feature type="transmembrane region" description="Helical" evidence="6">
    <location>
        <begin position="106"/>
        <end position="127"/>
    </location>
</feature>
<comment type="subcellular location">
    <subcellularLocation>
        <location evidence="1">Cell membrane</location>
        <topology evidence="1">Multi-pass membrane protein</topology>
    </subcellularLocation>
</comment>
<name>A0ABV0BKC3_9HYPH</name>
<feature type="transmembrane region" description="Helical" evidence="6">
    <location>
        <begin position="226"/>
        <end position="244"/>
    </location>
</feature>
<keyword evidence="5 6" id="KW-0472">Membrane</keyword>
<evidence type="ECO:0000313" key="9">
    <source>
        <dbReference type="Proteomes" id="UP001418637"/>
    </source>
</evidence>
<evidence type="ECO:0000256" key="1">
    <source>
        <dbReference type="ARBA" id="ARBA00004651"/>
    </source>
</evidence>
<protein>
    <submittedName>
        <fullName evidence="8">DMT family transporter</fullName>
    </submittedName>
</protein>
<reference evidence="8 9" key="1">
    <citation type="submission" date="2024-04" db="EMBL/GenBank/DDBJ databases">
        <title>A novel species isolated from cricket.</title>
        <authorList>
            <person name="Wang H.-C."/>
        </authorList>
    </citation>
    <scope>NUCLEOTIDE SEQUENCE [LARGE SCALE GENOMIC DNA]</scope>
    <source>
        <strain evidence="8 9">WL0021</strain>
    </source>
</reference>
<organism evidence="8 9">
    <name type="scientific">Hohaiivirga grylli</name>
    <dbReference type="NCBI Taxonomy" id="3133970"/>
    <lineage>
        <taxon>Bacteria</taxon>
        <taxon>Pseudomonadati</taxon>
        <taxon>Pseudomonadota</taxon>
        <taxon>Alphaproteobacteria</taxon>
        <taxon>Hyphomicrobiales</taxon>
        <taxon>Methylobacteriaceae</taxon>
        <taxon>Hohaiivirga</taxon>
    </lineage>
</organism>
<keyword evidence="2" id="KW-1003">Cell membrane</keyword>
<comment type="caution">
    <text evidence="8">The sequence shown here is derived from an EMBL/GenBank/DDBJ whole genome shotgun (WGS) entry which is preliminary data.</text>
</comment>
<dbReference type="Pfam" id="PF00892">
    <property type="entry name" value="EamA"/>
    <property type="match status" value="2"/>
</dbReference>
<dbReference type="PANTHER" id="PTHR32322">
    <property type="entry name" value="INNER MEMBRANE TRANSPORTER"/>
    <property type="match status" value="1"/>
</dbReference>
<dbReference type="Proteomes" id="UP001418637">
    <property type="component" value="Unassembled WGS sequence"/>
</dbReference>
<feature type="transmembrane region" description="Helical" evidence="6">
    <location>
        <begin position="256"/>
        <end position="275"/>
    </location>
</feature>
<evidence type="ECO:0000256" key="4">
    <source>
        <dbReference type="ARBA" id="ARBA00022989"/>
    </source>
</evidence>
<dbReference type="InterPro" id="IPR000620">
    <property type="entry name" value="EamA_dom"/>
</dbReference>
<feature type="domain" description="EamA" evidence="7">
    <location>
        <begin position="18"/>
        <end position="148"/>
    </location>
</feature>
<dbReference type="PANTHER" id="PTHR32322:SF18">
    <property type="entry name" value="S-ADENOSYLMETHIONINE_S-ADENOSYLHOMOCYSTEINE TRANSPORTER"/>
    <property type="match status" value="1"/>
</dbReference>
<feature type="domain" description="EamA" evidence="7">
    <location>
        <begin position="163"/>
        <end position="296"/>
    </location>
</feature>
<dbReference type="EMBL" id="JBBYXI010000003">
    <property type="protein sequence ID" value="MEN3931215.1"/>
    <property type="molecule type" value="Genomic_DNA"/>
</dbReference>
<dbReference type="InterPro" id="IPR037185">
    <property type="entry name" value="EmrE-like"/>
</dbReference>
<feature type="transmembrane region" description="Helical" evidence="6">
    <location>
        <begin position="191"/>
        <end position="214"/>
    </location>
</feature>
<accession>A0ABV0BKC3</accession>
<feature type="transmembrane region" description="Helical" evidence="6">
    <location>
        <begin position="163"/>
        <end position="182"/>
    </location>
</feature>
<gene>
    <name evidence="8" type="ORF">WJT86_09115</name>
</gene>
<dbReference type="InterPro" id="IPR050638">
    <property type="entry name" value="AA-Vitamin_Transporters"/>
</dbReference>
<evidence type="ECO:0000313" key="8">
    <source>
        <dbReference type="EMBL" id="MEN3931215.1"/>
    </source>
</evidence>
<evidence type="ECO:0000259" key="7">
    <source>
        <dbReference type="Pfam" id="PF00892"/>
    </source>
</evidence>
<evidence type="ECO:0000256" key="5">
    <source>
        <dbReference type="ARBA" id="ARBA00023136"/>
    </source>
</evidence>
<proteinExistence type="predicted"/>
<keyword evidence="3 6" id="KW-0812">Transmembrane</keyword>
<feature type="transmembrane region" description="Helical" evidence="6">
    <location>
        <begin position="81"/>
        <end position="100"/>
    </location>
</feature>
<evidence type="ECO:0000256" key="6">
    <source>
        <dbReference type="SAM" id="Phobius"/>
    </source>
</evidence>
<dbReference type="SUPFAM" id="SSF103481">
    <property type="entry name" value="Multidrug resistance efflux transporter EmrE"/>
    <property type="match status" value="2"/>
</dbReference>
<evidence type="ECO:0000256" key="3">
    <source>
        <dbReference type="ARBA" id="ARBA00022692"/>
    </source>
</evidence>
<keyword evidence="4 6" id="KW-1133">Transmembrane helix</keyword>
<sequence length="301" mass="32826">MSKPATSVTSLWDSPYAILVAAAAMWGANTLFSRLAVNEVSPMLLTLFRWLAVCAVMWPISARELPKYWPLLKPQIIKISIMGILGFTGFNACIYAAAYHTTAVNISIIQGSLPIMVMLGAVILYNVRIGWQQIIGILITLSGVAIIALRGDLQTLLNMDLNIGDLYMLLASLFYAIFTLGLRDKPKVPGLLFFAILSTAALIASLPLVAYEYLNGTFIWPSPKGWAVSAAIIIFPSCLAQIFFIRGVEIIGPARAALFINLIPVFGTAFAIGFLREPFTIIQGLGLLMVLIGIWLSERKS</sequence>
<evidence type="ECO:0000256" key="2">
    <source>
        <dbReference type="ARBA" id="ARBA00022475"/>
    </source>
</evidence>
<feature type="transmembrane region" description="Helical" evidence="6">
    <location>
        <begin position="16"/>
        <end position="37"/>
    </location>
</feature>
<keyword evidence="9" id="KW-1185">Reference proteome</keyword>
<dbReference type="RefSeq" id="WP_346337253.1">
    <property type="nucleotide sequence ID" value="NZ_JBBYXI010000003.1"/>
</dbReference>